<keyword evidence="3" id="KW-0159">Chromosome partition</keyword>
<evidence type="ECO:0000256" key="3">
    <source>
        <dbReference type="ARBA" id="ARBA00022829"/>
    </source>
</evidence>
<gene>
    <name evidence="7" type="ORF">SAMN04487864_10425</name>
</gene>
<dbReference type="CDD" id="cd16393">
    <property type="entry name" value="SPO0J_N"/>
    <property type="match status" value="1"/>
</dbReference>
<proteinExistence type="inferred from homology"/>
<evidence type="ECO:0000256" key="2">
    <source>
        <dbReference type="ARBA" id="ARBA00006295"/>
    </source>
</evidence>
<feature type="domain" description="ParB-like N-terminal" evidence="6">
    <location>
        <begin position="34"/>
        <end position="123"/>
    </location>
</feature>
<protein>
    <submittedName>
        <fullName evidence="7">Chromosome partitioning protein, ParB family</fullName>
    </submittedName>
</protein>
<dbReference type="GO" id="GO:0003677">
    <property type="term" value="F:DNA binding"/>
    <property type="evidence" value="ECO:0007669"/>
    <property type="project" value="UniProtKB-KW"/>
</dbReference>
<dbReference type="Pfam" id="PF17762">
    <property type="entry name" value="HTH_ParB"/>
    <property type="match status" value="1"/>
</dbReference>
<dbReference type="InterPro" id="IPR057240">
    <property type="entry name" value="ParB_dimer_C"/>
</dbReference>
<dbReference type="Gene3D" id="3.90.1530.30">
    <property type="match status" value="1"/>
</dbReference>
<feature type="region of interest" description="Disordered" evidence="5">
    <location>
        <begin position="1"/>
        <end position="49"/>
    </location>
</feature>
<dbReference type="FunFam" id="1.10.10.2830:FF:000001">
    <property type="entry name" value="Chromosome partitioning protein ParB"/>
    <property type="match status" value="1"/>
</dbReference>
<dbReference type="Proteomes" id="UP000198943">
    <property type="component" value="Unassembled WGS sequence"/>
</dbReference>
<evidence type="ECO:0000256" key="4">
    <source>
        <dbReference type="ARBA" id="ARBA00023125"/>
    </source>
</evidence>
<dbReference type="InterPro" id="IPR003115">
    <property type="entry name" value="ParB_N"/>
</dbReference>
<dbReference type="GO" id="GO:0009295">
    <property type="term" value="C:nucleoid"/>
    <property type="evidence" value="ECO:0007669"/>
    <property type="project" value="UniProtKB-SubCell"/>
</dbReference>
<dbReference type="GO" id="GO:0005694">
    <property type="term" value="C:chromosome"/>
    <property type="evidence" value="ECO:0007669"/>
    <property type="project" value="TreeGrafter"/>
</dbReference>
<dbReference type="PANTHER" id="PTHR33375">
    <property type="entry name" value="CHROMOSOME-PARTITIONING PROTEIN PARB-RELATED"/>
    <property type="match status" value="1"/>
</dbReference>
<comment type="subcellular location">
    <subcellularLocation>
        <location evidence="1">Cytoplasm</location>
        <location evidence="1">Nucleoid</location>
    </subcellularLocation>
</comment>
<dbReference type="FunFam" id="3.90.1530.30:FF:000001">
    <property type="entry name" value="Chromosome partitioning protein ParB"/>
    <property type="match status" value="1"/>
</dbReference>
<name>A0A1G6K2L8_9FIRM</name>
<dbReference type="NCBIfam" id="TIGR00180">
    <property type="entry name" value="parB_part"/>
    <property type="match status" value="1"/>
</dbReference>
<keyword evidence="4" id="KW-0238">DNA-binding</keyword>
<dbReference type="Pfam" id="PF02195">
    <property type="entry name" value="ParB_N"/>
    <property type="match status" value="1"/>
</dbReference>
<dbReference type="PANTHER" id="PTHR33375:SF1">
    <property type="entry name" value="CHROMOSOME-PARTITIONING PROTEIN PARB-RELATED"/>
    <property type="match status" value="1"/>
</dbReference>
<feature type="compositionally biased region" description="Basic and acidic residues" evidence="5">
    <location>
        <begin position="244"/>
        <end position="257"/>
    </location>
</feature>
<dbReference type="GO" id="GO:0007059">
    <property type="term" value="P:chromosome segregation"/>
    <property type="evidence" value="ECO:0007669"/>
    <property type="project" value="UniProtKB-KW"/>
</dbReference>
<feature type="compositionally biased region" description="Low complexity" evidence="5">
    <location>
        <begin position="10"/>
        <end position="20"/>
    </location>
</feature>
<dbReference type="AlphaFoldDB" id="A0A1G6K2L8"/>
<dbReference type="InterPro" id="IPR004437">
    <property type="entry name" value="ParB/RepB/Spo0J"/>
</dbReference>
<dbReference type="SUPFAM" id="SSF110849">
    <property type="entry name" value="ParB/Sulfiredoxin"/>
    <property type="match status" value="1"/>
</dbReference>
<dbReference type="InterPro" id="IPR041468">
    <property type="entry name" value="HTH_ParB/Spo0J"/>
</dbReference>
<feature type="region of interest" description="Disordered" evidence="5">
    <location>
        <begin position="244"/>
        <end position="266"/>
    </location>
</feature>
<sequence length="337" mass="38222">MSKHSGLGRGLESLLSSSESQYETAMPKDPEGAVEIPVESIRPNPYQPRKTFDKEKLKELSESIKKHGIIQPLVVRKKGLNYELVAGERRLRAARLAKLQTVPVLVREYDEKQMRELSLVENIQRHDLNPLEEAKAIQELMKQFDYTQAQAAERLGRSRAAVANLLRMLNLPEELQAMVAEERVTAGQIRPLLALADREQQLKVGRALAEHGWSARTVEEVVKTVKEGKKLQVLDERVVILDKNGKPVKDPSSEKEKKGKKKTSRVSGDIHYRQFEESLIEALGTKVRIVSKNDNVGKIEIDYYSLDDLDRICDLLQGKNESENIDTAPWLKTKFPV</sequence>
<evidence type="ECO:0000256" key="5">
    <source>
        <dbReference type="SAM" id="MobiDB-lite"/>
    </source>
</evidence>
<dbReference type="InterPro" id="IPR050336">
    <property type="entry name" value="Chromosome_partition/occlusion"/>
</dbReference>
<dbReference type="SMART" id="SM00470">
    <property type="entry name" value="ParB"/>
    <property type="match status" value="1"/>
</dbReference>
<dbReference type="OrthoDB" id="9802051at2"/>
<comment type="similarity">
    <text evidence="2">Belongs to the ParB family.</text>
</comment>
<reference evidence="8" key="1">
    <citation type="submission" date="2016-10" db="EMBL/GenBank/DDBJ databases">
        <authorList>
            <person name="Varghese N."/>
            <person name="Submissions S."/>
        </authorList>
    </citation>
    <scope>NUCLEOTIDE SEQUENCE [LARGE SCALE GENOMIC DNA]</scope>
    <source>
        <strain evidence="8">DSM 11005</strain>
    </source>
</reference>
<dbReference type="InterPro" id="IPR036086">
    <property type="entry name" value="ParB/Sulfiredoxin_sf"/>
</dbReference>
<evidence type="ECO:0000313" key="8">
    <source>
        <dbReference type="Proteomes" id="UP000198943"/>
    </source>
</evidence>
<evidence type="ECO:0000259" key="6">
    <source>
        <dbReference type="SMART" id="SM00470"/>
    </source>
</evidence>
<dbReference type="GO" id="GO:0045881">
    <property type="term" value="P:positive regulation of sporulation resulting in formation of a cellular spore"/>
    <property type="evidence" value="ECO:0007669"/>
    <property type="project" value="TreeGrafter"/>
</dbReference>
<dbReference type="RefSeq" id="WP_093729730.1">
    <property type="nucleotide sequence ID" value="NZ_FMYW01000004.1"/>
</dbReference>
<accession>A0A1G6K2L8</accession>
<dbReference type="Gene3D" id="1.10.10.2830">
    <property type="match status" value="1"/>
</dbReference>
<dbReference type="Pfam" id="PF23552">
    <property type="entry name" value="ParB_C"/>
    <property type="match status" value="1"/>
</dbReference>
<dbReference type="EMBL" id="FMYW01000004">
    <property type="protein sequence ID" value="SDC25138.1"/>
    <property type="molecule type" value="Genomic_DNA"/>
</dbReference>
<evidence type="ECO:0000313" key="7">
    <source>
        <dbReference type="EMBL" id="SDC25138.1"/>
    </source>
</evidence>
<organism evidence="7 8">
    <name type="scientific">Succiniclasticum ruminis</name>
    <dbReference type="NCBI Taxonomy" id="40841"/>
    <lineage>
        <taxon>Bacteria</taxon>
        <taxon>Bacillati</taxon>
        <taxon>Bacillota</taxon>
        <taxon>Negativicutes</taxon>
        <taxon>Acidaminococcales</taxon>
        <taxon>Acidaminococcaceae</taxon>
        <taxon>Succiniclasticum</taxon>
    </lineage>
</organism>
<evidence type="ECO:0000256" key="1">
    <source>
        <dbReference type="ARBA" id="ARBA00004453"/>
    </source>
</evidence>
<keyword evidence="8" id="KW-1185">Reference proteome</keyword>